<sequence>MHGCYIGARRAGKAGTAGPRIFWQFAEDRRMTRLHHLFLHNTTLCLRPSSSSSATRPAVFVSVPTMPGPASDTHSPSQDGHAEGSDASAPQQPAAKKRRTAGAGTSSRGVANLTPEQLARKRANDREAQRAIRERTKNQIDHLNQRIRELESQQPYHDLQVEIREKNAVIAENADIRKRLEGILSIIQPILHPSSGLNELAAAAERSPLPVPPRHPTDPRILNSTLGEIAAEPHNGIHSLGTAEPRRAWSFAGDGAPNSAQGPSWPLHGPHHRISGAAPPETSFDERMGVDFLLEDNAARRPVDPSLSAPAPPVAICVNGIGQHAPVLPPHSTLPRYVQPTCPLDALLLDFLSERRAHAAAGATSKELVGPLYPNFTVVAFPQRPMESHPLSKLHTDILQTFPDISGLPEKVAIIYIMFLVMRWLVDPTQENYDRMPDWVTPRPSQLFKDHPFWYDYIPWPGMRDIFILGPNIIDFDTFFIPFTTTISLNWPHNPRDVLIPASKAQSIQTSASSPYSSAGSPAGAQPPTSNPSNNLFATGLNPHDDETWVMNPEFEAHLRNINNWSLGSEFRAAFPNAVSGVRLEDKEKR</sequence>
<feature type="compositionally biased region" description="Low complexity" evidence="2">
    <location>
        <begin position="511"/>
        <end position="528"/>
    </location>
</feature>
<name>A0A2V1DX56_9PLEO</name>
<dbReference type="PANTHER" id="PTHR37012:SF2">
    <property type="entry name" value="BZIP DOMAIN-CONTAINING PROTEIN-RELATED"/>
    <property type="match status" value="1"/>
</dbReference>
<feature type="region of interest" description="Disordered" evidence="2">
    <location>
        <begin position="511"/>
        <end position="539"/>
    </location>
</feature>
<dbReference type="AlphaFoldDB" id="A0A2V1DX56"/>
<evidence type="ECO:0000313" key="3">
    <source>
        <dbReference type="EMBL" id="PVI02933.1"/>
    </source>
</evidence>
<accession>A0A2V1DX56</accession>
<feature type="coiled-coil region" evidence="1">
    <location>
        <begin position="126"/>
        <end position="153"/>
    </location>
</feature>
<dbReference type="Gene3D" id="1.20.5.170">
    <property type="match status" value="1"/>
</dbReference>
<keyword evidence="4" id="KW-1185">Reference proteome</keyword>
<evidence type="ECO:0008006" key="5">
    <source>
        <dbReference type="Google" id="ProtNLM"/>
    </source>
</evidence>
<reference evidence="3 4" key="1">
    <citation type="journal article" date="2018" name="Sci. Rep.">
        <title>Comparative genomics provides insights into the lifestyle and reveals functional heterogeneity of dark septate endophytic fungi.</title>
        <authorList>
            <person name="Knapp D.G."/>
            <person name="Nemeth J.B."/>
            <person name="Barry K."/>
            <person name="Hainaut M."/>
            <person name="Henrissat B."/>
            <person name="Johnson J."/>
            <person name="Kuo A."/>
            <person name="Lim J.H.P."/>
            <person name="Lipzen A."/>
            <person name="Nolan M."/>
            <person name="Ohm R.A."/>
            <person name="Tamas L."/>
            <person name="Grigoriev I.V."/>
            <person name="Spatafora J.W."/>
            <person name="Nagy L.G."/>
            <person name="Kovacs G.M."/>
        </authorList>
    </citation>
    <scope>NUCLEOTIDE SEQUENCE [LARGE SCALE GENOMIC DNA]</scope>
    <source>
        <strain evidence="3 4">DSE2036</strain>
    </source>
</reference>
<keyword evidence="1" id="KW-0175">Coiled coil</keyword>
<proteinExistence type="predicted"/>
<dbReference type="OrthoDB" id="4161589at2759"/>
<evidence type="ECO:0000256" key="2">
    <source>
        <dbReference type="SAM" id="MobiDB-lite"/>
    </source>
</evidence>
<protein>
    <recommendedName>
        <fullName evidence="5">BZIP domain-containing protein</fullName>
    </recommendedName>
</protein>
<organism evidence="3 4">
    <name type="scientific">Periconia macrospinosa</name>
    <dbReference type="NCBI Taxonomy" id="97972"/>
    <lineage>
        <taxon>Eukaryota</taxon>
        <taxon>Fungi</taxon>
        <taxon>Dikarya</taxon>
        <taxon>Ascomycota</taxon>
        <taxon>Pezizomycotina</taxon>
        <taxon>Dothideomycetes</taxon>
        <taxon>Pleosporomycetidae</taxon>
        <taxon>Pleosporales</taxon>
        <taxon>Massarineae</taxon>
        <taxon>Periconiaceae</taxon>
        <taxon>Periconia</taxon>
    </lineage>
</organism>
<evidence type="ECO:0000313" key="4">
    <source>
        <dbReference type="Proteomes" id="UP000244855"/>
    </source>
</evidence>
<feature type="region of interest" description="Disordered" evidence="2">
    <location>
        <begin position="61"/>
        <end position="126"/>
    </location>
</feature>
<dbReference type="EMBL" id="KZ805337">
    <property type="protein sequence ID" value="PVI02933.1"/>
    <property type="molecule type" value="Genomic_DNA"/>
</dbReference>
<dbReference type="PANTHER" id="PTHR37012">
    <property type="entry name" value="B-ZIP TRANSCRIPTION FACTOR (EUROFUNG)-RELATED"/>
    <property type="match status" value="1"/>
</dbReference>
<evidence type="ECO:0000256" key="1">
    <source>
        <dbReference type="SAM" id="Coils"/>
    </source>
</evidence>
<dbReference type="Proteomes" id="UP000244855">
    <property type="component" value="Unassembled WGS sequence"/>
</dbReference>
<gene>
    <name evidence="3" type="ORF">DM02DRAFT_275035</name>
</gene>
<dbReference type="Pfam" id="PF11905">
    <property type="entry name" value="DUF3425"/>
    <property type="match status" value="1"/>
</dbReference>
<feature type="region of interest" description="Disordered" evidence="2">
    <location>
        <begin position="248"/>
        <end position="282"/>
    </location>
</feature>
<dbReference type="CDD" id="cd14688">
    <property type="entry name" value="bZIP_YAP"/>
    <property type="match status" value="1"/>
</dbReference>
<dbReference type="InterPro" id="IPR021833">
    <property type="entry name" value="DUF3425"/>
</dbReference>